<name>A0AAV8V7Q5_9CUCU</name>
<protein>
    <submittedName>
        <fullName evidence="1">Uncharacterized protein</fullName>
    </submittedName>
</protein>
<dbReference type="EMBL" id="JANEYG010000347">
    <property type="protein sequence ID" value="KAJ8910152.1"/>
    <property type="molecule type" value="Genomic_DNA"/>
</dbReference>
<reference evidence="1 2" key="1">
    <citation type="journal article" date="2023" name="Insect Mol. Biol.">
        <title>Genome sequencing provides insights into the evolution of gene families encoding plant cell wall-degrading enzymes in longhorned beetles.</title>
        <authorList>
            <person name="Shin N.R."/>
            <person name="Okamura Y."/>
            <person name="Kirsch R."/>
            <person name="Pauchet Y."/>
        </authorList>
    </citation>
    <scope>NUCLEOTIDE SEQUENCE [LARGE SCALE GENOMIC DNA]</scope>
    <source>
        <strain evidence="1">EAD_L_NR</strain>
    </source>
</reference>
<evidence type="ECO:0000313" key="1">
    <source>
        <dbReference type="EMBL" id="KAJ8910152.1"/>
    </source>
</evidence>
<organism evidence="1 2">
    <name type="scientific">Exocentrus adspersus</name>
    <dbReference type="NCBI Taxonomy" id="1586481"/>
    <lineage>
        <taxon>Eukaryota</taxon>
        <taxon>Metazoa</taxon>
        <taxon>Ecdysozoa</taxon>
        <taxon>Arthropoda</taxon>
        <taxon>Hexapoda</taxon>
        <taxon>Insecta</taxon>
        <taxon>Pterygota</taxon>
        <taxon>Neoptera</taxon>
        <taxon>Endopterygota</taxon>
        <taxon>Coleoptera</taxon>
        <taxon>Polyphaga</taxon>
        <taxon>Cucujiformia</taxon>
        <taxon>Chrysomeloidea</taxon>
        <taxon>Cerambycidae</taxon>
        <taxon>Lamiinae</taxon>
        <taxon>Acanthocinini</taxon>
        <taxon>Exocentrus</taxon>
    </lineage>
</organism>
<gene>
    <name evidence="1" type="ORF">NQ315_007481</name>
</gene>
<keyword evidence="2" id="KW-1185">Reference proteome</keyword>
<sequence length="85" mass="9931">MACEGASSQLRVKLLLKEKENRSAYEQNREYRQASETGRSIVCKKGVIFWTSAKNPLDNLRWLYIFLEAMTCQKSYSMNTFKNLN</sequence>
<comment type="caution">
    <text evidence="1">The sequence shown here is derived from an EMBL/GenBank/DDBJ whole genome shotgun (WGS) entry which is preliminary data.</text>
</comment>
<dbReference type="Proteomes" id="UP001159042">
    <property type="component" value="Unassembled WGS sequence"/>
</dbReference>
<dbReference type="AlphaFoldDB" id="A0AAV8V7Q5"/>
<feature type="non-terminal residue" evidence="1">
    <location>
        <position position="85"/>
    </location>
</feature>
<proteinExistence type="predicted"/>
<evidence type="ECO:0000313" key="2">
    <source>
        <dbReference type="Proteomes" id="UP001159042"/>
    </source>
</evidence>
<accession>A0AAV8V7Q5</accession>